<keyword evidence="4" id="KW-1185">Reference proteome</keyword>
<dbReference type="PANTHER" id="PTHR40375:SF2">
    <property type="entry name" value="SPORULATION-SPECIFIC PROTEIN 22"/>
    <property type="match status" value="1"/>
</dbReference>
<dbReference type="SUPFAM" id="SSF48452">
    <property type="entry name" value="TPR-like"/>
    <property type="match status" value="1"/>
</dbReference>
<evidence type="ECO:0000313" key="4">
    <source>
        <dbReference type="Proteomes" id="UP000631114"/>
    </source>
</evidence>
<organism evidence="3 4">
    <name type="scientific">Coptis chinensis</name>
    <dbReference type="NCBI Taxonomy" id="261450"/>
    <lineage>
        <taxon>Eukaryota</taxon>
        <taxon>Viridiplantae</taxon>
        <taxon>Streptophyta</taxon>
        <taxon>Embryophyta</taxon>
        <taxon>Tracheophyta</taxon>
        <taxon>Spermatophyta</taxon>
        <taxon>Magnoliopsida</taxon>
        <taxon>Ranunculales</taxon>
        <taxon>Ranunculaceae</taxon>
        <taxon>Coptidoideae</taxon>
        <taxon>Coptis</taxon>
    </lineage>
</organism>
<dbReference type="Proteomes" id="UP000631114">
    <property type="component" value="Unassembled WGS sequence"/>
</dbReference>
<dbReference type="InterPro" id="IPR039057">
    <property type="entry name" value="Spo22/ZIP4"/>
</dbReference>
<reference evidence="3 4" key="1">
    <citation type="submission" date="2020-10" db="EMBL/GenBank/DDBJ databases">
        <title>The Coptis chinensis genome and diversification of protoberbering-type alkaloids.</title>
        <authorList>
            <person name="Wang B."/>
            <person name="Shu S."/>
            <person name="Song C."/>
            <person name="Liu Y."/>
        </authorList>
    </citation>
    <scope>NUCLEOTIDE SEQUENCE [LARGE SCALE GENOMIC DNA]</scope>
    <source>
        <strain evidence="3">HL-2020</strain>
        <tissue evidence="3">Leaf</tissue>
    </source>
</reference>
<evidence type="ECO:0000313" key="3">
    <source>
        <dbReference type="EMBL" id="KAF9595821.1"/>
    </source>
</evidence>
<dbReference type="InterPro" id="IPR013940">
    <property type="entry name" value="Spo22/ZIP4/TEX11"/>
</dbReference>
<dbReference type="Gene3D" id="1.25.40.10">
    <property type="entry name" value="Tetratricopeptide repeat domain"/>
    <property type="match status" value="1"/>
</dbReference>
<evidence type="ECO:0000256" key="2">
    <source>
        <dbReference type="ARBA" id="ARBA00031845"/>
    </source>
</evidence>
<comment type="caution">
    <text evidence="3">The sequence shown here is derived from an EMBL/GenBank/DDBJ whole genome shotgun (WGS) entry which is preliminary data.</text>
</comment>
<dbReference type="Pfam" id="PF08631">
    <property type="entry name" value="SPO22"/>
    <property type="match status" value="1"/>
</dbReference>
<dbReference type="GO" id="GO:0090173">
    <property type="term" value="P:regulation of synaptonemal complex assembly"/>
    <property type="evidence" value="ECO:0007669"/>
    <property type="project" value="InterPro"/>
</dbReference>
<proteinExistence type="predicted"/>
<accession>A0A835HAN8</accession>
<gene>
    <name evidence="3" type="ORF">IFM89_005307</name>
</gene>
<keyword evidence="1" id="KW-0469">Meiosis</keyword>
<evidence type="ECO:0000256" key="1">
    <source>
        <dbReference type="ARBA" id="ARBA00023254"/>
    </source>
</evidence>
<dbReference type="PANTHER" id="PTHR40375">
    <property type="entry name" value="SPORULATION-SPECIFIC PROTEIN 22"/>
    <property type="match status" value="1"/>
</dbReference>
<dbReference type="AlphaFoldDB" id="A0A835HAN8"/>
<name>A0A835HAN8_9MAGN</name>
<protein>
    <recommendedName>
        <fullName evidence="2">Protein ZIP4 homolog</fullName>
    </recommendedName>
</protein>
<dbReference type="InterPro" id="IPR011990">
    <property type="entry name" value="TPR-like_helical_dom_sf"/>
</dbReference>
<dbReference type="EMBL" id="JADFTS010000007">
    <property type="protein sequence ID" value="KAF9595821.1"/>
    <property type="molecule type" value="Genomic_DNA"/>
</dbReference>
<dbReference type="GO" id="GO:0051321">
    <property type="term" value="P:meiotic cell cycle"/>
    <property type="evidence" value="ECO:0007669"/>
    <property type="project" value="UniProtKB-KW"/>
</dbReference>
<dbReference type="OrthoDB" id="65716at2759"/>
<sequence>MKGWLGLGRYADAEKELRGIVINKGIPETIWVSAVEAYFLAAGVAGAETAKSLFLGLLGRVMSLFTADEAAKERTAMHSVLWNCGADHFRLKDYETGAEIFEKSMLYVPHNVENRILRAKCFRVLCLCHLGLSHLDQAQEYINQAEQLHPNIACAFLKVYLLKYCCPLKFTHSIT</sequence>